<evidence type="ECO:0000256" key="6">
    <source>
        <dbReference type="PIRSR" id="PIRSR000097-3"/>
    </source>
</evidence>
<feature type="active site" description="Proton donor" evidence="4">
    <location>
        <position position="97"/>
    </location>
</feature>
<name>A0A8J2WVV4_9STRA</name>
<dbReference type="PIRSF" id="PIRSF000097">
    <property type="entry name" value="AKR"/>
    <property type="match status" value="1"/>
</dbReference>
<keyword evidence="3" id="KW-0560">Oxidoreductase</keyword>
<evidence type="ECO:0000256" key="2">
    <source>
        <dbReference type="ARBA" id="ARBA00022857"/>
    </source>
</evidence>
<keyword evidence="2" id="KW-0521">NADP</keyword>
<sequence length="345" mass="37263">MRLASRLATAMIGAARGLSRSSPRMSSLSSAPTVALNDGTSHPQIGFGTYKVGFIPASASAAVAGAEESGGEVATATDIVGDALDVGYRFLDCAQFYGNEVQVGEAIKTSKIPRSDLYLASKCWSDAIYDGPAAVRAQVERSLRDLNTEYLDLYLVHWPVPGKHVAAYLELEKCQAEGLVKSIGVSNYAVEDIEELLREASVVPAVNQIEFNPFLYRRKTLDYLTKKGIKIQAYRALRDGKAFDDPTINAVASRHGATPAQVLGAWCVAKGAIYMPKSTRRERMVENADVFDLAAALDADDFSRLDALTTPEAIAAYKALYEKCVVRDTPLDESDPGIKRDITAG</sequence>
<dbReference type="GO" id="GO:0016616">
    <property type="term" value="F:oxidoreductase activity, acting on the CH-OH group of donors, NAD or NADP as acceptor"/>
    <property type="evidence" value="ECO:0007669"/>
    <property type="project" value="UniProtKB-ARBA"/>
</dbReference>
<dbReference type="Proteomes" id="UP000789595">
    <property type="component" value="Unassembled WGS sequence"/>
</dbReference>
<evidence type="ECO:0000259" key="7">
    <source>
        <dbReference type="Pfam" id="PF00248"/>
    </source>
</evidence>
<dbReference type="OrthoDB" id="416253at2759"/>
<feature type="site" description="Lowers pKa of active site Tyr" evidence="6">
    <location>
        <position position="122"/>
    </location>
</feature>
<evidence type="ECO:0000313" key="10">
    <source>
        <dbReference type="Proteomes" id="UP000789595"/>
    </source>
</evidence>
<reference evidence="8" key="1">
    <citation type="submission" date="2021-11" db="EMBL/GenBank/DDBJ databases">
        <authorList>
            <consortium name="Genoscope - CEA"/>
            <person name="William W."/>
        </authorList>
    </citation>
    <scope>NUCLEOTIDE SEQUENCE</scope>
</reference>
<evidence type="ECO:0000313" key="8">
    <source>
        <dbReference type="EMBL" id="CAH0370477.1"/>
    </source>
</evidence>
<dbReference type="CDD" id="cd19071">
    <property type="entry name" value="AKR_AKR1-5-like"/>
    <property type="match status" value="1"/>
</dbReference>
<evidence type="ECO:0000313" key="9">
    <source>
        <dbReference type="EMBL" id="CAH0380331.1"/>
    </source>
</evidence>
<dbReference type="FunFam" id="3.20.20.100:FF:000002">
    <property type="entry name" value="2,5-diketo-D-gluconic acid reductase A"/>
    <property type="match status" value="1"/>
</dbReference>
<gene>
    <name evidence="8" type="ORF">PECAL_3P03700</name>
    <name evidence="9" type="ORF">PECAL_6P19780</name>
</gene>
<dbReference type="InterPro" id="IPR036812">
    <property type="entry name" value="NAD(P)_OxRdtase_dom_sf"/>
</dbReference>
<protein>
    <recommendedName>
        <fullName evidence="7">NADP-dependent oxidoreductase domain-containing protein</fullName>
    </recommendedName>
</protein>
<dbReference type="InterPro" id="IPR020471">
    <property type="entry name" value="AKR"/>
</dbReference>
<proteinExistence type="inferred from homology"/>
<dbReference type="PRINTS" id="PR00069">
    <property type="entry name" value="ALDKETRDTASE"/>
</dbReference>
<dbReference type="Pfam" id="PF00248">
    <property type="entry name" value="Aldo_ket_red"/>
    <property type="match status" value="1"/>
</dbReference>
<dbReference type="InterPro" id="IPR023210">
    <property type="entry name" value="NADP_OxRdtase_dom"/>
</dbReference>
<dbReference type="PANTHER" id="PTHR43827:SF3">
    <property type="entry name" value="NADP-DEPENDENT OXIDOREDUCTASE DOMAIN-CONTAINING PROTEIN"/>
    <property type="match status" value="1"/>
</dbReference>
<dbReference type="EMBL" id="CAKKNE010000003">
    <property type="protein sequence ID" value="CAH0370477.1"/>
    <property type="molecule type" value="Genomic_DNA"/>
</dbReference>
<dbReference type="AlphaFoldDB" id="A0A8J2WVV4"/>
<organism evidence="8 10">
    <name type="scientific">Pelagomonas calceolata</name>
    <dbReference type="NCBI Taxonomy" id="35677"/>
    <lineage>
        <taxon>Eukaryota</taxon>
        <taxon>Sar</taxon>
        <taxon>Stramenopiles</taxon>
        <taxon>Ochrophyta</taxon>
        <taxon>Pelagophyceae</taxon>
        <taxon>Pelagomonadales</taxon>
        <taxon>Pelagomonadaceae</taxon>
        <taxon>Pelagomonas</taxon>
    </lineage>
</organism>
<comment type="caution">
    <text evidence="8">The sequence shown here is derived from an EMBL/GenBank/DDBJ whole genome shotgun (WGS) entry which is preliminary data.</text>
</comment>
<keyword evidence="10" id="KW-1185">Reference proteome</keyword>
<dbReference type="PROSITE" id="PS00062">
    <property type="entry name" value="ALDOKETO_REDUCTASE_2"/>
    <property type="match status" value="1"/>
</dbReference>
<feature type="domain" description="NADP-dependent oxidoreductase" evidence="7">
    <location>
        <begin position="74"/>
        <end position="308"/>
    </location>
</feature>
<evidence type="ECO:0000256" key="5">
    <source>
        <dbReference type="PIRSR" id="PIRSR000097-2"/>
    </source>
</evidence>
<feature type="binding site" evidence="5">
    <location>
        <position position="157"/>
    </location>
    <ligand>
        <name>substrate</name>
    </ligand>
</feature>
<dbReference type="SUPFAM" id="SSF51430">
    <property type="entry name" value="NAD(P)-linked oxidoreductase"/>
    <property type="match status" value="1"/>
</dbReference>
<dbReference type="PANTHER" id="PTHR43827">
    <property type="entry name" value="2,5-DIKETO-D-GLUCONIC ACID REDUCTASE"/>
    <property type="match status" value="1"/>
</dbReference>
<dbReference type="EMBL" id="CAKKNE010000006">
    <property type="protein sequence ID" value="CAH0380331.1"/>
    <property type="molecule type" value="Genomic_DNA"/>
</dbReference>
<evidence type="ECO:0000256" key="3">
    <source>
        <dbReference type="ARBA" id="ARBA00023002"/>
    </source>
</evidence>
<dbReference type="InterPro" id="IPR018170">
    <property type="entry name" value="Aldo/ket_reductase_CS"/>
</dbReference>
<evidence type="ECO:0000256" key="1">
    <source>
        <dbReference type="ARBA" id="ARBA00007905"/>
    </source>
</evidence>
<comment type="similarity">
    <text evidence="1">Belongs to the aldo/keto reductase family.</text>
</comment>
<accession>A0A8J2WVV4</accession>
<dbReference type="Gene3D" id="3.20.20.100">
    <property type="entry name" value="NADP-dependent oxidoreductase domain"/>
    <property type="match status" value="1"/>
</dbReference>
<evidence type="ECO:0000256" key="4">
    <source>
        <dbReference type="PIRSR" id="PIRSR000097-1"/>
    </source>
</evidence>